<feature type="compositionally biased region" description="Low complexity" evidence="1">
    <location>
        <begin position="114"/>
        <end position="125"/>
    </location>
</feature>
<dbReference type="AlphaFoldDB" id="A0A166EPY4"/>
<evidence type="ECO:0000313" key="4">
    <source>
        <dbReference type="Proteomes" id="UP000076798"/>
    </source>
</evidence>
<protein>
    <recommendedName>
        <fullName evidence="2">SMP domain-containing protein</fullName>
    </recommendedName>
</protein>
<dbReference type="EMBL" id="KV428041">
    <property type="protein sequence ID" value="KZT39814.1"/>
    <property type="molecule type" value="Genomic_DNA"/>
</dbReference>
<keyword evidence="4" id="KW-1185">Reference proteome</keyword>
<evidence type="ECO:0000256" key="1">
    <source>
        <dbReference type="SAM" id="MobiDB-lite"/>
    </source>
</evidence>
<feature type="region of interest" description="Disordered" evidence="1">
    <location>
        <begin position="164"/>
        <end position="196"/>
    </location>
</feature>
<dbReference type="STRING" id="1314776.A0A166EPY4"/>
<sequence length="196" mass="20832">MSTQTITEIEIAARKDAERIIAERKNETVEPGLVPEIDVNHLSKDQARKLMSAEHKALGYRPPPGSLAAQAQSVISKHEKEEVTGKITEDVARTIQSAEHKAMGHRPPPGSVSAQVQAAAAQNAQDGGNRTLDEIAPGLKEIAEGTPVTKDLANTLESVEHKALGYQPPHGSLAAQAQSVAAKNETDEGSRTINDA</sequence>
<dbReference type="Pfam" id="PF04927">
    <property type="entry name" value="SMP"/>
    <property type="match status" value="1"/>
</dbReference>
<dbReference type="InterPro" id="IPR007011">
    <property type="entry name" value="LEA_SMP_dom"/>
</dbReference>
<evidence type="ECO:0000313" key="3">
    <source>
        <dbReference type="EMBL" id="KZT39814.1"/>
    </source>
</evidence>
<dbReference type="OrthoDB" id="2799468at2759"/>
<dbReference type="Proteomes" id="UP000076798">
    <property type="component" value="Unassembled WGS sequence"/>
</dbReference>
<feature type="region of interest" description="Disordered" evidence="1">
    <location>
        <begin position="99"/>
        <end position="130"/>
    </location>
</feature>
<gene>
    <name evidence="3" type="ORF">SISSUDRAFT_581289</name>
</gene>
<name>A0A166EPY4_9AGAM</name>
<reference evidence="3 4" key="1">
    <citation type="journal article" date="2016" name="Mol. Biol. Evol.">
        <title>Comparative Genomics of Early-Diverging Mushroom-Forming Fungi Provides Insights into the Origins of Lignocellulose Decay Capabilities.</title>
        <authorList>
            <person name="Nagy L.G."/>
            <person name="Riley R."/>
            <person name="Tritt A."/>
            <person name="Adam C."/>
            <person name="Daum C."/>
            <person name="Floudas D."/>
            <person name="Sun H."/>
            <person name="Yadav J.S."/>
            <person name="Pangilinan J."/>
            <person name="Larsson K.H."/>
            <person name="Matsuura K."/>
            <person name="Barry K."/>
            <person name="Labutti K."/>
            <person name="Kuo R."/>
            <person name="Ohm R.A."/>
            <person name="Bhattacharya S.S."/>
            <person name="Shirouzu T."/>
            <person name="Yoshinaga Y."/>
            <person name="Martin F.M."/>
            <person name="Grigoriev I.V."/>
            <person name="Hibbett D.S."/>
        </authorList>
    </citation>
    <scope>NUCLEOTIDE SEQUENCE [LARGE SCALE GENOMIC DNA]</scope>
    <source>
        <strain evidence="3 4">HHB10207 ss-3</strain>
    </source>
</reference>
<accession>A0A166EPY4</accession>
<feature type="domain" description="SMP" evidence="2">
    <location>
        <begin position="92"/>
        <end position="125"/>
    </location>
</feature>
<evidence type="ECO:0000259" key="2">
    <source>
        <dbReference type="Pfam" id="PF04927"/>
    </source>
</evidence>
<organism evidence="3 4">
    <name type="scientific">Sistotremastrum suecicum HHB10207 ss-3</name>
    <dbReference type="NCBI Taxonomy" id="1314776"/>
    <lineage>
        <taxon>Eukaryota</taxon>
        <taxon>Fungi</taxon>
        <taxon>Dikarya</taxon>
        <taxon>Basidiomycota</taxon>
        <taxon>Agaricomycotina</taxon>
        <taxon>Agaricomycetes</taxon>
        <taxon>Sistotremastrales</taxon>
        <taxon>Sistotremastraceae</taxon>
        <taxon>Sistotremastrum</taxon>
    </lineage>
</organism>
<proteinExistence type="predicted"/>